<dbReference type="RefSeq" id="WP_327609022.1">
    <property type="nucleotide sequence ID" value="NZ_JARZFX010000015.1"/>
</dbReference>
<keyword evidence="1" id="KW-0175">Coiled coil</keyword>
<protein>
    <submittedName>
        <fullName evidence="2">Uncharacterized protein</fullName>
    </submittedName>
</protein>
<comment type="caution">
    <text evidence="2">The sequence shown here is derived from an EMBL/GenBank/DDBJ whole genome shotgun (WGS) entry which is preliminary data.</text>
</comment>
<organism evidence="2 3">
    <name type="scientific">Virgibacillus tibetensis</name>
    <dbReference type="NCBI Taxonomy" id="3042313"/>
    <lineage>
        <taxon>Bacteria</taxon>
        <taxon>Bacillati</taxon>
        <taxon>Bacillota</taxon>
        <taxon>Bacilli</taxon>
        <taxon>Bacillales</taxon>
        <taxon>Bacillaceae</taxon>
        <taxon>Virgibacillus</taxon>
    </lineage>
</organism>
<accession>A0ABU6KJI3</accession>
<gene>
    <name evidence="2" type="ORF">QGM71_18540</name>
</gene>
<keyword evidence="3" id="KW-1185">Reference proteome</keyword>
<proteinExistence type="predicted"/>
<evidence type="ECO:0000313" key="3">
    <source>
        <dbReference type="Proteomes" id="UP001335737"/>
    </source>
</evidence>
<name>A0ABU6KJI3_9BACI</name>
<evidence type="ECO:0000313" key="2">
    <source>
        <dbReference type="EMBL" id="MEC5425481.1"/>
    </source>
</evidence>
<feature type="coiled-coil region" evidence="1">
    <location>
        <begin position="89"/>
        <end position="116"/>
    </location>
</feature>
<dbReference type="EMBL" id="JARZFX010000015">
    <property type="protein sequence ID" value="MEC5425481.1"/>
    <property type="molecule type" value="Genomic_DNA"/>
</dbReference>
<sequence>MWITAPTLALGLTIGVSAGETQAEERDDNTEVKVHQNAQAEVEVDAANFKDQKAVEKIEKIDKKITSINEETQIISTTLENVELSKGEINSTEGDLSSLNNRLDGVENQLSGLTNNKLDPQSLEVLEVEEEIEEARGAVYTLQSILSSLTPVG</sequence>
<dbReference type="Proteomes" id="UP001335737">
    <property type="component" value="Unassembled WGS sequence"/>
</dbReference>
<evidence type="ECO:0000256" key="1">
    <source>
        <dbReference type="SAM" id="Coils"/>
    </source>
</evidence>
<reference evidence="2 3" key="1">
    <citation type="journal article" date="2024" name="Int. J. Syst. Evol. Microbiol.">
        <title>Virgibacillus tibetensis sp. nov., isolated from salt lake on the Tibetan Plateau of China.</title>
        <authorList>
            <person name="Phurbu D."/>
            <person name="Liu Z.-X."/>
            <person name="Wang R."/>
            <person name="Zheng Y.-Y."/>
            <person name="Liu H.-C."/>
            <person name="Zhou Y.-G."/>
            <person name="Yu Y.-J."/>
            <person name="Li A.-H."/>
        </authorList>
    </citation>
    <scope>NUCLEOTIDE SEQUENCE [LARGE SCALE GENOMIC DNA]</scope>
    <source>
        <strain evidence="2 3">C22-A2</strain>
    </source>
</reference>